<protein>
    <submittedName>
        <fullName evidence="2">Uncharacterized protein</fullName>
    </submittedName>
</protein>
<keyword evidence="1" id="KW-0812">Transmembrane</keyword>
<organism evidence="2 3">
    <name type="scientific">Dictyoglomus thermophilum (strain ATCC 35947 / DSM 3960 / H-6-12)</name>
    <dbReference type="NCBI Taxonomy" id="309799"/>
    <lineage>
        <taxon>Bacteria</taxon>
        <taxon>Pseudomonadati</taxon>
        <taxon>Dictyoglomota</taxon>
        <taxon>Dictyoglomia</taxon>
        <taxon>Dictyoglomales</taxon>
        <taxon>Dictyoglomaceae</taxon>
        <taxon>Dictyoglomus</taxon>
    </lineage>
</organism>
<evidence type="ECO:0000313" key="2">
    <source>
        <dbReference type="EMBL" id="ACI19092.1"/>
    </source>
</evidence>
<keyword evidence="1" id="KW-0472">Membrane</keyword>
<dbReference type="HOGENOM" id="CLU_3269161_0_0_0"/>
<keyword evidence="1" id="KW-1133">Transmembrane helix</keyword>
<dbReference type="KEGG" id="dth:DICTH_0245"/>
<dbReference type="AlphaFoldDB" id="B5YC20"/>
<dbReference type="PaxDb" id="309799-DICTH_0245"/>
<reference evidence="2 3" key="1">
    <citation type="journal article" date="2014" name="Genome Announc.">
        <title>Complete Genome Sequence of the Extreme Thermophile Dictyoglomus thermophilum H-6-12.</title>
        <authorList>
            <person name="Coil D.A."/>
            <person name="Badger J.H."/>
            <person name="Forberger H.C."/>
            <person name="Riggs F."/>
            <person name="Madupu R."/>
            <person name="Fedorova N."/>
            <person name="Ward N."/>
            <person name="Robb F.T."/>
            <person name="Eisen J.A."/>
        </authorList>
    </citation>
    <scope>NUCLEOTIDE SEQUENCE [LARGE SCALE GENOMIC DNA]</scope>
    <source>
        <strain evidence="3">ATCC 35947 / DSM 3960 / H-6-12</strain>
    </source>
</reference>
<evidence type="ECO:0000313" key="3">
    <source>
        <dbReference type="Proteomes" id="UP000001733"/>
    </source>
</evidence>
<gene>
    <name evidence="2" type="ordered locus">DICTH_0245</name>
</gene>
<name>B5YC20_DICT6</name>
<feature type="transmembrane region" description="Helical" evidence="1">
    <location>
        <begin position="21"/>
        <end position="40"/>
    </location>
</feature>
<dbReference type="STRING" id="309799.DICTH_0245"/>
<evidence type="ECO:0000256" key="1">
    <source>
        <dbReference type="SAM" id="Phobius"/>
    </source>
</evidence>
<proteinExistence type="predicted"/>
<accession>B5YC20</accession>
<dbReference type="EMBL" id="CP001146">
    <property type="protein sequence ID" value="ACI19092.1"/>
    <property type="molecule type" value="Genomic_DNA"/>
</dbReference>
<dbReference type="Proteomes" id="UP000001733">
    <property type="component" value="Chromosome"/>
</dbReference>
<sequence>MKYLLQTELRNFVKFLKKSPLSHLPIFYFSLHLLLAYLNVL</sequence>
<keyword evidence="3" id="KW-1185">Reference proteome</keyword>